<protein>
    <submittedName>
        <fullName evidence="2">Methylamine utilization protein</fullName>
    </submittedName>
</protein>
<evidence type="ECO:0000313" key="3">
    <source>
        <dbReference type="Proteomes" id="UP000237423"/>
    </source>
</evidence>
<name>A0A2S5CS88_9GAMM</name>
<dbReference type="InterPro" id="IPR008969">
    <property type="entry name" value="CarboxyPept-like_regulatory"/>
</dbReference>
<dbReference type="SUPFAM" id="SSF49503">
    <property type="entry name" value="Cupredoxins"/>
    <property type="match status" value="1"/>
</dbReference>
<dbReference type="InterPro" id="IPR034242">
    <property type="entry name" value="MauL"/>
</dbReference>
<dbReference type="Gene3D" id="2.60.40.420">
    <property type="entry name" value="Cupredoxins - blue copper proteins"/>
    <property type="match status" value="1"/>
</dbReference>
<gene>
    <name evidence="2" type="ORF">AADEFJLK_00710</name>
</gene>
<sequence>MQTQRLLVILGLLWGVAQAETWQVKVTDNDGDPIAQAAVYVSSQTSPPKPVKPKEIVIDQIDKEFVNHLTVVRTGTPVSFPNHDKIRHHVYSFSAAKVFELPLYQGSPAKPVVFDKAGVVNLGCNIHDWMSAYVLVVDSPFFALTDSHGIAQLELPDGPGYVLSAWHPQLKSLTPDTLTIAANTPHNAGLVLTMNLKKNVRAIRLPTELGLNIGYR</sequence>
<accession>A0A2S5CS88</accession>
<organism evidence="2 3">
    <name type="scientific">Methylovulum psychrotolerans</name>
    <dbReference type="NCBI Taxonomy" id="1704499"/>
    <lineage>
        <taxon>Bacteria</taxon>
        <taxon>Pseudomonadati</taxon>
        <taxon>Pseudomonadota</taxon>
        <taxon>Gammaproteobacteria</taxon>
        <taxon>Methylococcales</taxon>
        <taxon>Methylococcaceae</taxon>
        <taxon>Methylovulum</taxon>
    </lineage>
</organism>
<dbReference type="InterPro" id="IPR008972">
    <property type="entry name" value="Cupredoxin"/>
</dbReference>
<evidence type="ECO:0000256" key="1">
    <source>
        <dbReference type="SAM" id="SignalP"/>
    </source>
</evidence>
<feature type="signal peptide" evidence="1">
    <location>
        <begin position="1"/>
        <end position="19"/>
    </location>
</feature>
<dbReference type="AlphaFoldDB" id="A0A2S5CS88"/>
<feature type="chain" id="PRO_5015505121" evidence="1">
    <location>
        <begin position="20"/>
        <end position="216"/>
    </location>
</feature>
<dbReference type="Proteomes" id="UP000237423">
    <property type="component" value="Unassembled WGS sequence"/>
</dbReference>
<keyword evidence="1" id="KW-0732">Signal</keyword>
<dbReference type="RefSeq" id="WP_249027963.1">
    <property type="nucleotide sequence ID" value="NZ_PGFZ01000001.1"/>
</dbReference>
<dbReference type="EMBL" id="PGFZ01000001">
    <property type="protein sequence ID" value="POZ53674.1"/>
    <property type="molecule type" value="Genomic_DNA"/>
</dbReference>
<dbReference type="SUPFAM" id="SSF49464">
    <property type="entry name" value="Carboxypeptidase regulatory domain-like"/>
    <property type="match status" value="1"/>
</dbReference>
<comment type="caution">
    <text evidence="2">The sequence shown here is derived from an EMBL/GenBank/DDBJ whole genome shotgun (WGS) entry which is preliminary data.</text>
</comment>
<reference evidence="2 3" key="1">
    <citation type="submission" date="2017-11" db="EMBL/GenBank/DDBJ databases">
        <title>Draft Genome Sequence of Methylobacter psychrotolerans Sph1T, an Obligate Methanotroph from Low-Temperature Environments.</title>
        <authorList>
            <person name="Oshkin I.Y."/>
            <person name="Miroshnikov K."/>
            <person name="Belova S.E."/>
            <person name="Korzhenkov A."/>
            <person name="Toshchakov S.V."/>
            <person name="Dedysh S.N."/>
        </authorList>
    </citation>
    <scope>NUCLEOTIDE SEQUENCE [LARGE SCALE GENOMIC DNA]</scope>
    <source>
        <strain evidence="2 3">Sph1</strain>
    </source>
</reference>
<evidence type="ECO:0000313" key="2">
    <source>
        <dbReference type="EMBL" id="POZ53674.1"/>
    </source>
</evidence>
<proteinExistence type="predicted"/>
<dbReference type="CDD" id="cd04221">
    <property type="entry name" value="MauL"/>
    <property type="match status" value="1"/>
</dbReference>